<dbReference type="Proteomes" id="UP001189429">
    <property type="component" value="Unassembled WGS sequence"/>
</dbReference>
<evidence type="ECO:0000313" key="2">
    <source>
        <dbReference type="Proteomes" id="UP001189429"/>
    </source>
</evidence>
<organism evidence="1 2">
    <name type="scientific">Prorocentrum cordatum</name>
    <dbReference type="NCBI Taxonomy" id="2364126"/>
    <lineage>
        <taxon>Eukaryota</taxon>
        <taxon>Sar</taxon>
        <taxon>Alveolata</taxon>
        <taxon>Dinophyceae</taxon>
        <taxon>Prorocentrales</taxon>
        <taxon>Prorocentraceae</taxon>
        <taxon>Prorocentrum</taxon>
    </lineage>
</organism>
<name>A0ABN9TCD6_9DINO</name>
<reference evidence="1" key="1">
    <citation type="submission" date="2023-10" db="EMBL/GenBank/DDBJ databases">
        <authorList>
            <person name="Chen Y."/>
            <person name="Shah S."/>
            <person name="Dougan E. K."/>
            <person name="Thang M."/>
            <person name="Chan C."/>
        </authorList>
    </citation>
    <scope>NUCLEOTIDE SEQUENCE [LARGE SCALE GENOMIC DNA]</scope>
</reference>
<evidence type="ECO:0000313" key="1">
    <source>
        <dbReference type="EMBL" id="CAK0843365.1"/>
    </source>
</evidence>
<keyword evidence="2" id="KW-1185">Reference proteome</keyword>
<proteinExistence type="predicted"/>
<protein>
    <submittedName>
        <fullName evidence="1">Uncharacterized protein</fullName>
    </submittedName>
</protein>
<accession>A0ABN9TCD6</accession>
<gene>
    <name evidence="1" type="ORF">PCOR1329_LOCUS37734</name>
</gene>
<dbReference type="EMBL" id="CAUYUJ010014573">
    <property type="protein sequence ID" value="CAK0843365.1"/>
    <property type="molecule type" value="Genomic_DNA"/>
</dbReference>
<sequence>MEDEHVLRCDWCPDRRFKGFPSIQLPAYLPEVGRRVPNCLSKKGLAIRWAILKTLPGAW</sequence>
<comment type="caution">
    <text evidence="1">The sequence shown here is derived from an EMBL/GenBank/DDBJ whole genome shotgun (WGS) entry which is preliminary data.</text>
</comment>